<dbReference type="Proteomes" id="UP001320420">
    <property type="component" value="Unassembled WGS sequence"/>
</dbReference>
<dbReference type="InterPro" id="IPR002347">
    <property type="entry name" value="SDR_fam"/>
</dbReference>
<comment type="caution">
    <text evidence="2">The sequence shown here is derived from an EMBL/GenBank/DDBJ whole genome shotgun (WGS) entry which is preliminary data.</text>
</comment>
<dbReference type="PANTHER" id="PTHR42760">
    <property type="entry name" value="SHORT-CHAIN DEHYDROGENASES/REDUCTASES FAMILY MEMBER"/>
    <property type="match status" value="1"/>
</dbReference>
<evidence type="ECO:0000256" key="1">
    <source>
        <dbReference type="ARBA" id="ARBA00006484"/>
    </source>
</evidence>
<gene>
    <name evidence="2" type="ORF">SLS62_010941</name>
</gene>
<evidence type="ECO:0000313" key="2">
    <source>
        <dbReference type="EMBL" id="KAK7740883.1"/>
    </source>
</evidence>
<organism evidence="2 3">
    <name type="scientific">Diatrype stigma</name>
    <dbReference type="NCBI Taxonomy" id="117547"/>
    <lineage>
        <taxon>Eukaryota</taxon>
        <taxon>Fungi</taxon>
        <taxon>Dikarya</taxon>
        <taxon>Ascomycota</taxon>
        <taxon>Pezizomycotina</taxon>
        <taxon>Sordariomycetes</taxon>
        <taxon>Xylariomycetidae</taxon>
        <taxon>Xylariales</taxon>
        <taxon>Diatrypaceae</taxon>
        <taxon>Diatrype</taxon>
    </lineage>
</organism>
<dbReference type="SUPFAM" id="SSF51735">
    <property type="entry name" value="NAD(P)-binding Rossmann-fold domains"/>
    <property type="match status" value="1"/>
</dbReference>
<name>A0AAN9U6X3_9PEZI</name>
<sequence length="140" mass="14428">MPLVNNEGKAMNITGNAIVFGGGGGIGRATALAFAEAGAAGVLIADIDLEAAKSAASEIVAASKQPGFRAELRVETVFVDITAQQSVESAFEKMVDTFGRIDYCVNCAGVSSSALLPLVAFSGPNNMYPADPRKDTTTNR</sequence>
<protein>
    <submittedName>
        <fullName evidence="2">Uncharacterized protein</fullName>
    </submittedName>
</protein>
<reference evidence="2 3" key="1">
    <citation type="submission" date="2024-02" db="EMBL/GenBank/DDBJ databases">
        <title>De novo assembly and annotation of 12 fungi associated with fruit tree decline syndrome in Ontario, Canada.</title>
        <authorList>
            <person name="Sulman M."/>
            <person name="Ellouze W."/>
            <person name="Ilyukhin E."/>
        </authorList>
    </citation>
    <scope>NUCLEOTIDE SEQUENCE [LARGE SCALE GENOMIC DNA]</scope>
    <source>
        <strain evidence="2 3">M11/M66-122</strain>
    </source>
</reference>
<dbReference type="EMBL" id="JAKJXP020000157">
    <property type="protein sequence ID" value="KAK7740883.1"/>
    <property type="molecule type" value="Genomic_DNA"/>
</dbReference>
<dbReference type="InterPro" id="IPR036291">
    <property type="entry name" value="NAD(P)-bd_dom_sf"/>
</dbReference>
<accession>A0AAN9U6X3</accession>
<keyword evidence="3" id="KW-1185">Reference proteome</keyword>
<evidence type="ECO:0000313" key="3">
    <source>
        <dbReference type="Proteomes" id="UP001320420"/>
    </source>
</evidence>
<dbReference type="PRINTS" id="PR00081">
    <property type="entry name" value="GDHRDH"/>
</dbReference>
<dbReference type="Pfam" id="PF00106">
    <property type="entry name" value="adh_short"/>
    <property type="match status" value="1"/>
</dbReference>
<proteinExistence type="inferred from homology"/>
<dbReference type="GO" id="GO:0016616">
    <property type="term" value="F:oxidoreductase activity, acting on the CH-OH group of donors, NAD or NADP as acceptor"/>
    <property type="evidence" value="ECO:0007669"/>
    <property type="project" value="TreeGrafter"/>
</dbReference>
<dbReference type="AlphaFoldDB" id="A0AAN9U6X3"/>
<comment type="similarity">
    <text evidence="1">Belongs to the short-chain dehydrogenases/reductases (SDR) family.</text>
</comment>
<dbReference type="Gene3D" id="3.40.50.720">
    <property type="entry name" value="NAD(P)-binding Rossmann-like Domain"/>
    <property type="match status" value="1"/>
</dbReference>